<reference evidence="2 3" key="1">
    <citation type="submission" date="2022-08" db="EMBL/GenBank/DDBJ databases">
        <title>Genome Sequence of the sulphate-reducing bacterium, Pseudodesulfovibrio sp. SYK.</title>
        <authorList>
            <person name="Kondo R."/>
            <person name="Kataoka T."/>
        </authorList>
    </citation>
    <scope>NUCLEOTIDE SEQUENCE [LARGE SCALE GENOMIC DNA]</scope>
    <source>
        <strain evidence="2 3">SYK</strain>
    </source>
</reference>
<feature type="transmembrane region" description="Helical" evidence="1">
    <location>
        <begin position="90"/>
        <end position="112"/>
    </location>
</feature>
<dbReference type="RefSeq" id="WP_281760291.1">
    <property type="nucleotide sequence ID" value="NZ_AP026709.1"/>
</dbReference>
<evidence type="ECO:0000313" key="2">
    <source>
        <dbReference type="EMBL" id="BDQ37773.1"/>
    </source>
</evidence>
<evidence type="ECO:0000313" key="3">
    <source>
        <dbReference type="Proteomes" id="UP001317742"/>
    </source>
</evidence>
<evidence type="ECO:0000256" key="1">
    <source>
        <dbReference type="SAM" id="Phobius"/>
    </source>
</evidence>
<evidence type="ECO:0008006" key="4">
    <source>
        <dbReference type="Google" id="ProtNLM"/>
    </source>
</evidence>
<feature type="transmembrane region" description="Helical" evidence="1">
    <location>
        <begin position="58"/>
        <end position="78"/>
    </location>
</feature>
<organism evidence="2 3">
    <name type="scientific">Pseudodesulfovibrio nedwellii</name>
    <dbReference type="NCBI Taxonomy" id="2973072"/>
    <lineage>
        <taxon>Bacteria</taxon>
        <taxon>Pseudomonadati</taxon>
        <taxon>Thermodesulfobacteriota</taxon>
        <taxon>Desulfovibrionia</taxon>
        <taxon>Desulfovibrionales</taxon>
        <taxon>Desulfovibrionaceae</taxon>
    </lineage>
</organism>
<accession>A0ABM8B1W8</accession>
<protein>
    <recommendedName>
        <fullName evidence="4">DUF1634 domain-containing protein</fullName>
    </recommendedName>
</protein>
<keyword evidence="1" id="KW-0812">Transmembrane</keyword>
<keyword evidence="1" id="KW-1133">Transmembrane helix</keyword>
<gene>
    <name evidence="2" type="ORF">SYK_21330</name>
</gene>
<keyword evidence="1" id="KW-0472">Membrane</keyword>
<dbReference type="EMBL" id="AP026709">
    <property type="protein sequence ID" value="BDQ37773.1"/>
    <property type="molecule type" value="Genomic_DNA"/>
</dbReference>
<dbReference type="Proteomes" id="UP001317742">
    <property type="component" value="Chromosome"/>
</dbReference>
<keyword evidence="3" id="KW-1185">Reference proteome</keyword>
<proteinExistence type="predicted"/>
<sequence>MILTMFDSPAFKGIIRNICTTVTIIGLCLLGLVGLDAYEGTLAVKYFSGSQLVAEHHTYALLLALPVPLHIIFIGLIVQKRWLSEPLARFAWFGIVSSGLWLGVALAVKMFLL</sequence>
<name>A0ABM8B1W8_9BACT</name>
<feature type="transmembrane region" description="Helical" evidence="1">
    <location>
        <begin position="14"/>
        <end position="38"/>
    </location>
</feature>